<proteinExistence type="inferred from homology"/>
<evidence type="ECO:0000313" key="5">
    <source>
        <dbReference type="Proteomes" id="UP000076632"/>
    </source>
</evidence>
<feature type="region of interest" description="Disordered" evidence="3">
    <location>
        <begin position="1"/>
        <end position="29"/>
    </location>
</feature>
<dbReference type="OMA" id="NVPMYKT"/>
<organism evidence="4 5">
    <name type="scientific">Xylona heveae (strain CBS 132557 / TC161)</name>
    <dbReference type="NCBI Taxonomy" id="1328760"/>
    <lineage>
        <taxon>Eukaryota</taxon>
        <taxon>Fungi</taxon>
        <taxon>Dikarya</taxon>
        <taxon>Ascomycota</taxon>
        <taxon>Pezizomycotina</taxon>
        <taxon>Xylonomycetes</taxon>
        <taxon>Xylonales</taxon>
        <taxon>Xylonaceae</taxon>
        <taxon>Xylona</taxon>
    </lineage>
</organism>
<dbReference type="PANTHER" id="PTHR32022">
    <property type="entry name" value="D-GLUTAMATE CYCLASE, MITOCHONDRIAL"/>
    <property type="match status" value="1"/>
</dbReference>
<dbReference type="OrthoDB" id="10262538at2759"/>
<dbReference type="Pfam" id="PF07286">
    <property type="entry name" value="D-Glu_cyclase"/>
    <property type="match status" value="1"/>
</dbReference>
<dbReference type="EMBL" id="KV407466">
    <property type="protein sequence ID" value="KZF19516.1"/>
    <property type="molecule type" value="Genomic_DNA"/>
</dbReference>
<evidence type="ECO:0000256" key="3">
    <source>
        <dbReference type="SAM" id="MobiDB-lite"/>
    </source>
</evidence>
<evidence type="ECO:0000313" key="4">
    <source>
        <dbReference type="EMBL" id="KZF19516.1"/>
    </source>
</evidence>
<name>A0A164ZU15_XYLHT</name>
<keyword evidence="5" id="KW-1185">Reference proteome</keyword>
<dbReference type="GO" id="GO:0006536">
    <property type="term" value="P:glutamate metabolic process"/>
    <property type="evidence" value="ECO:0007669"/>
    <property type="project" value="TreeGrafter"/>
</dbReference>
<dbReference type="InterPro" id="IPR009906">
    <property type="entry name" value="D-Glu_cyclase"/>
</dbReference>
<dbReference type="Gene3D" id="3.40.1640.10">
    <property type="entry name" value="PSTPO5379-like"/>
    <property type="match status" value="1"/>
</dbReference>
<dbReference type="Gene3D" id="3.30.2040.10">
    <property type="entry name" value="PSTPO5379-like domain"/>
    <property type="match status" value="1"/>
</dbReference>
<dbReference type="Proteomes" id="UP000076632">
    <property type="component" value="Unassembled WGS sequence"/>
</dbReference>
<sequence length="336" mass="36471">MAPSRVVESGQDATGVSVNEKQQKQQQLTPAQATRLLARRNKITSTAGLAPGYLQANLLVLPGEYASHFADLCARNPVPCPILGITPRGDPHQIIPGDCIREVDSLTEAGDEELLKLAKTSPNGVPSGSDSTETTEETSTVPGFDIRTDIPSYKVFHGGKHVSTQRDILSEWGPSHVGFLIGCSYSFEDGLLAAGFSLRHHEQGTIVPMYKTNIPVLPAGVFHGSKFIVSMRPFRAEDVEKVREVTRPYLPTHGEPVAWGWEGAKEIGIRDVDSPDFGDRAEMKEGEVPVFWGCGVTPQMIVEAAGSRVEGVVMSHDPGHMLITDLTVEDLARLRK</sequence>
<accession>A0A164ZU15</accession>
<evidence type="ECO:0000256" key="2">
    <source>
        <dbReference type="ARBA" id="ARBA00023239"/>
    </source>
</evidence>
<feature type="compositionally biased region" description="Low complexity" evidence="3">
    <location>
        <begin position="129"/>
        <end position="140"/>
    </location>
</feature>
<dbReference type="InParanoid" id="A0A164ZU15"/>
<evidence type="ECO:0000256" key="1">
    <source>
        <dbReference type="ARBA" id="ARBA00007896"/>
    </source>
</evidence>
<dbReference type="GeneID" id="28899665"/>
<protein>
    <submittedName>
        <fullName evidence="4">DUF1445-domain-containing protein</fullName>
    </submittedName>
</protein>
<feature type="region of interest" description="Disordered" evidence="3">
    <location>
        <begin position="119"/>
        <end position="143"/>
    </location>
</feature>
<dbReference type="AlphaFoldDB" id="A0A164ZU15"/>
<dbReference type="SUPFAM" id="SSF160920">
    <property type="entry name" value="PSTPO5379-like"/>
    <property type="match status" value="2"/>
</dbReference>
<reference evidence="4 5" key="1">
    <citation type="journal article" date="2016" name="Fungal Biol.">
        <title>The genome of Xylona heveae provides a window into fungal endophytism.</title>
        <authorList>
            <person name="Gazis R."/>
            <person name="Kuo A."/>
            <person name="Riley R."/>
            <person name="LaButti K."/>
            <person name="Lipzen A."/>
            <person name="Lin J."/>
            <person name="Amirebrahimi M."/>
            <person name="Hesse C.N."/>
            <person name="Spatafora J.W."/>
            <person name="Henrissat B."/>
            <person name="Hainaut M."/>
            <person name="Grigoriev I.V."/>
            <person name="Hibbett D.S."/>
        </authorList>
    </citation>
    <scope>NUCLEOTIDE SEQUENCE [LARGE SCALE GENOMIC DNA]</scope>
    <source>
        <strain evidence="4 5">TC161</strain>
    </source>
</reference>
<comment type="similarity">
    <text evidence="1">Belongs to the D-glutamate cyclase family.</text>
</comment>
<feature type="compositionally biased region" description="Polar residues" evidence="3">
    <location>
        <begin position="11"/>
        <end position="20"/>
    </location>
</feature>
<dbReference type="GO" id="GO:0047820">
    <property type="term" value="F:D-glutamate cyclase activity"/>
    <property type="evidence" value="ECO:0007669"/>
    <property type="project" value="TreeGrafter"/>
</dbReference>
<dbReference type="PANTHER" id="PTHR32022:SF10">
    <property type="entry name" value="D-GLUTAMATE CYCLASE, MITOCHONDRIAL"/>
    <property type="match status" value="1"/>
</dbReference>
<keyword evidence="2" id="KW-0456">Lyase</keyword>
<dbReference type="STRING" id="1328760.A0A164ZU15"/>
<dbReference type="InterPro" id="IPR038021">
    <property type="entry name" value="Putative_hydro-lyase"/>
</dbReference>
<dbReference type="FunFam" id="3.30.2040.10:FF:000001">
    <property type="entry name" value="D-glutamate cyclase, mitochondrial"/>
    <property type="match status" value="1"/>
</dbReference>
<gene>
    <name evidence="4" type="ORF">L228DRAFT_263827</name>
</gene>
<dbReference type="RefSeq" id="XP_018185071.1">
    <property type="nucleotide sequence ID" value="XM_018334528.1"/>
</dbReference>